<dbReference type="OrthoDB" id="288726at2759"/>
<evidence type="ECO:0008006" key="8">
    <source>
        <dbReference type="Google" id="ProtNLM"/>
    </source>
</evidence>
<keyword evidence="7" id="KW-1185">Reference proteome</keyword>
<dbReference type="Pfam" id="PF00491">
    <property type="entry name" value="Arginase"/>
    <property type="match status" value="1"/>
</dbReference>
<dbReference type="PRINTS" id="PR00116">
    <property type="entry name" value="ARGINASE"/>
</dbReference>
<dbReference type="EMBL" id="NHTK01006097">
    <property type="protein sequence ID" value="PPQ64083.1"/>
    <property type="molecule type" value="Genomic_DNA"/>
</dbReference>
<dbReference type="SUPFAM" id="SSF52768">
    <property type="entry name" value="Arginase/deacetylase"/>
    <property type="match status" value="1"/>
</dbReference>
<dbReference type="STRING" id="181874.A0A409VAY1"/>
<comment type="similarity">
    <text evidence="1">Belongs to the arginase family. Agmatinase subfamily.</text>
</comment>
<name>A0A409VAY1_9AGAR</name>
<keyword evidence="5" id="KW-0732">Signal</keyword>
<dbReference type="InParanoid" id="A0A409VAY1"/>
<evidence type="ECO:0000256" key="2">
    <source>
        <dbReference type="ARBA" id="ARBA00022723"/>
    </source>
</evidence>
<evidence type="ECO:0000256" key="3">
    <source>
        <dbReference type="ARBA" id="ARBA00022801"/>
    </source>
</evidence>
<dbReference type="InterPro" id="IPR020855">
    <property type="entry name" value="Ureohydrolase_Mn_BS"/>
</dbReference>
<keyword evidence="2" id="KW-0479">Metal-binding</keyword>
<dbReference type="PROSITE" id="PS51409">
    <property type="entry name" value="ARGINASE_2"/>
    <property type="match status" value="1"/>
</dbReference>
<dbReference type="GO" id="GO:0033389">
    <property type="term" value="P:putrescine biosynthetic process from arginine, via agmatine"/>
    <property type="evidence" value="ECO:0007669"/>
    <property type="project" value="TreeGrafter"/>
</dbReference>
<keyword evidence="3 4" id="KW-0378">Hydrolase</keyword>
<dbReference type="CDD" id="cd11592">
    <property type="entry name" value="Agmatinase_PAH"/>
    <property type="match status" value="1"/>
</dbReference>
<evidence type="ECO:0000256" key="4">
    <source>
        <dbReference type="RuleBase" id="RU003684"/>
    </source>
</evidence>
<proteinExistence type="inferred from homology"/>
<reference evidence="6 7" key="1">
    <citation type="journal article" date="2018" name="Evol. Lett.">
        <title>Horizontal gene cluster transfer increased hallucinogenic mushroom diversity.</title>
        <authorList>
            <person name="Reynolds H.T."/>
            <person name="Vijayakumar V."/>
            <person name="Gluck-Thaler E."/>
            <person name="Korotkin H.B."/>
            <person name="Matheny P.B."/>
            <person name="Slot J.C."/>
        </authorList>
    </citation>
    <scope>NUCLEOTIDE SEQUENCE [LARGE SCALE GENOMIC DNA]</scope>
    <source>
        <strain evidence="6 7">2629</strain>
    </source>
</reference>
<dbReference type="PROSITE" id="PS01053">
    <property type="entry name" value="ARGINASE_1"/>
    <property type="match status" value="1"/>
</dbReference>
<dbReference type="Proteomes" id="UP000284842">
    <property type="component" value="Unassembled WGS sequence"/>
</dbReference>
<dbReference type="InterPro" id="IPR006035">
    <property type="entry name" value="Ureohydrolase"/>
</dbReference>
<sequence length="407" mass="44400">MGFSLAKLASFVAFCGLNVAAHGSHYPAFVSQEGGAEAQPKPSWSEKYGQQYDTPFSGPLSFSHLPYKRCLDESLAGATDPFDIAILGLPFDTGTSYRPGARFGPYAIRSGSRRQWRGFTIPWDMDPYQQGFTIIDCGDVPVSPFDNALAIDQIEVAYSTLLNRPPARNETDQNDVLTTRLLAKDGKEHPRIVSLGGDHTIVLPILRSLHQVYGPISVIHFDAHLDTWAAYQGQMSEQSRVTHGTFFYLAQEEGLLANNSIHGGIRCKLMGMQDLENDNAVGFQVISTDDIDDLGIPAIIQKIRDRIGDSPVYLSLDIDVIDPGMAPATGTPEAGGWTVRELKRIIRGLAGLNFVGADIVEVAPAYDHAEITGTAAADLVHDFLSLFLSKEPPAQPSHRKVIAHNEL</sequence>
<evidence type="ECO:0000313" key="6">
    <source>
        <dbReference type="EMBL" id="PPQ64083.1"/>
    </source>
</evidence>
<evidence type="ECO:0000313" key="7">
    <source>
        <dbReference type="Proteomes" id="UP000284842"/>
    </source>
</evidence>
<evidence type="ECO:0000256" key="1">
    <source>
        <dbReference type="ARBA" id="ARBA00009227"/>
    </source>
</evidence>
<feature type="signal peptide" evidence="5">
    <location>
        <begin position="1"/>
        <end position="23"/>
    </location>
</feature>
<dbReference type="PANTHER" id="PTHR11358">
    <property type="entry name" value="ARGINASE/AGMATINASE"/>
    <property type="match status" value="1"/>
</dbReference>
<dbReference type="InterPro" id="IPR023696">
    <property type="entry name" value="Ureohydrolase_dom_sf"/>
</dbReference>
<comment type="caution">
    <text evidence="6">The sequence shown here is derived from an EMBL/GenBank/DDBJ whole genome shotgun (WGS) entry which is preliminary data.</text>
</comment>
<protein>
    <recommendedName>
        <fullName evidence="8">Agmatinase</fullName>
    </recommendedName>
</protein>
<organism evidence="6 7">
    <name type="scientific">Panaeolus cyanescens</name>
    <dbReference type="NCBI Taxonomy" id="181874"/>
    <lineage>
        <taxon>Eukaryota</taxon>
        <taxon>Fungi</taxon>
        <taxon>Dikarya</taxon>
        <taxon>Basidiomycota</taxon>
        <taxon>Agaricomycotina</taxon>
        <taxon>Agaricomycetes</taxon>
        <taxon>Agaricomycetidae</taxon>
        <taxon>Agaricales</taxon>
        <taxon>Agaricineae</taxon>
        <taxon>Galeropsidaceae</taxon>
        <taxon>Panaeolus</taxon>
    </lineage>
</organism>
<dbReference type="Gene3D" id="3.40.800.10">
    <property type="entry name" value="Ureohydrolase domain"/>
    <property type="match status" value="1"/>
</dbReference>
<feature type="chain" id="PRO_5019082272" description="Agmatinase" evidence="5">
    <location>
        <begin position="24"/>
        <end position="407"/>
    </location>
</feature>
<accession>A0A409VAY1</accession>
<dbReference type="FunFam" id="3.40.800.10:FF:000014">
    <property type="entry name" value="Arginase family protein"/>
    <property type="match status" value="1"/>
</dbReference>
<gene>
    <name evidence="6" type="ORF">CVT24_008896</name>
</gene>
<dbReference type="GO" id="GO:0008783">
    <property type="term" value="F:agmatinase activity"/>
    <property type="evidence" value="ECO:0007669"/>
    <property type="project" value="TreeGrafter"/>
</dbReference>
<dbReference type="GO" id="GO:0046872">
    <property type="term" value="F:metal ion binding"/>
    <property type="evidence" value="ECO:0007669"/>
    <property type="project" value="UniProtKB-KW"/>
</dbReference>
<dbReference type="PANTHER" id="PTHR11358:SF26">
    <property type="entry name" value="GUANIDINO ACID HYDROLASE, MITOCHONDRIAL"/>
    <property type="match status" value="1"/>
</dbReference>
<evidence type="ECO:0000256" key="5">
    <source>
        <dbReference type="SAM" id="SignalP"/>
    </source>
</evidence>
<dbReference type="AlphaFoldDB" id="A0A409VAY1"/>